<evidence type="ECO:0000313" key="2">
    <source>
        <dbReference type="EMBL" id="MFE9604565.1"/>
    </source>
</evidence>
<dbReference type="PROSITE" id="PS51318">
    <property type="entry name" value="TAT"/>
    <property type="match status" value="1"/>
</dbReference>
<dbReference type="RefSeq" id="WP_388113507.1">
    <property type="nucleotide sequence ID" value="NZ_JBIAHM010000017.1"/>
</dbReference>
<evidence type="ECO:0000256" key="1">
    <source>
        <dbReference type="SAM" id="SignalP"/>
    </source>
</evidence>
<keyword evidence="3" id="KW-1185">Reference proteome</keyword>
<dbReference type="Proteomes" id="UP001601303">
    <property type="component" value="Unassembled WGS sequence"/>
</dbReference>
<dbReference type="InterPro" id="IPR006311">
    <property type="entry name" value="TAT_signal"/>
</dbReference>
<dbReference type="EMBL" id="JBIAHM010000017">
    <property type="protein sequence ID" value="MFE9604565.1"/>
    <property type="molecule type" value="Genomic_DNA"/>
</dbReference>
<keyword evidence="1" id="KW-0732">Signal</keyword>
<gene>
    <name evidence="2" type="ORF">ACFYNQ_39235</name>
</gene>
<sequence>MKMNTKQSRRTTTAAALATLALAGTIAATAPASAATTKAAAATATYNGACGTGYKVIDSTPVGNVGKVFLTWNESTGKNCAVTIRNTPGAKIYMAVELNISSDHESTPARDNGQYTSYAGPVYMNGRGHCAEWYGVIGSASGGDSGHCG</sequence>
<proteinExistence type="predicted"/>
<evidence type="ECO:0000313" key="3">
    <source>
        <dbReference type="Proteomes" id="UP001601303"/>
    </source>
</evidence>
<protein>
    <submittedName>
        <fullName evidence="2">Spore-associated protein A</fullName>
    </submittedName>
</protein>
<feature type="signal peptide" evidence="1">
    <location>
        <begin position="1"/>
        <end position="34"/>
    </location>
</feature>
<organism evidence="2 3">
    <name type="scientific">Streptomyces hokutonensis</name>
    <dbReference type="NCBI Taxonomy" id="1306990"/>
    <lineage>
        <taxon>Bacteria</taxon>
        <taxon>Bacillati</taxon>
        <taxon>Actinomycetota</taxon>
        <taxon>Actinomycetes</taxon>
        <taxon>Kitasatosporales</taxon>
        <taxon>Streptomycetaceae</taxon>
        <taxon>Streptomyces</taxon>
    </lineage>
</organism>
<feature type="chain" id="PRO_5045773391" evidence="1">
    <location>
        <begin position="35"/>
        <end position="149"/>
    </location>
</feature>
<reference evidence="2 3" key="1">
    <citation type="submission" date="2024-10" db="EMBL/GenBank/DDBJ databases">
        <title>The Natural Products Discovery Center: Release of the First 8490 Sequenced Strains for Exploring Actinobacteria Biosynthetic Diversity.</title>
        <authorList>
            <person name="Kalkreuter E."/>
            <person name="Kautsar S.A."/>
            <person name="Yang D."/>
            <person name="Bader C.D."/>
            <person name="Teijaro C.N."/>
            <person name="Fluegel L."/>
            <person name="Davis C.M."/>
            <person name="Simpson J.R."/>
            <person name="Lauterbach L."/>
            <person name="Steele A.D."/>
            <person name="Gui C."/>
            <person name="Meng S."/>
            <person name="Li G."/>
            <person name="Viehrig K."/>
            <person name="Ye F."/>
            <person name="Su P."/>
            <person name="Kiefer A.F."/>
            <person name="Nichols A."/>
            <person name="Cepeda A.J."/>
            <person name="Yan W."/>
            <person name="Fan B."/>
            <person name="Jiang Y."/>
            <person name="Adhikari A."/>
            <person name="Zheng C.-J."/>
            <person name="Schuster L."/>
            <person name="Cowan T.M."/>
            <person name="Smanski M.J."/>
            <person name="Chevrette M.G."/>
            <person name="De Carvalho L.P.S."/>
            <person name="Shen B."/>
        </authorList>
    </citation>
    <scope>NUCLEOTIDE SEQUENCE [LARGE SCALE GENOMIC DNA]</scope>
    <source>
        <strain evidence="2 3">NPDC006488</strain>
    </source>
</reference>
<accession>A0ABW6MIM5</accession>
<name>A0ABW6MIM5_9ACTN</name>
<comment type="caution">
    <text evidence="2">The sequence shown here is derived from an EMBL/GenBank/DDBJ whole genome shotgun (WGS) entry which is preliminary data.</text>
</comment>